<dbReference type="EMBL" id="JACHID010000001">
    <property type="protein sequence ID" value="MBB5020927.1"/>
    <property type="molecule type" value="Genomic_DNA"/>
</dbReference>
<evidence type="ECO:0000256" key="9">
    <source>
        <dbReference type="ARBA" id="ARBA00022857"/>
    </source>
</evidence>
<evidence type="ECO:0000313" key="19">
    <source>
        <dbReference type="Proteomes" id="UP000528322"/>
    </source>
</evidence>
<keyword evidence="11 15" id="KW-0560">Oxidoreductase</keyword>
<evidence type="ECO:0000256" key="4">
    <source>
        <dbReference type="ARBA" id="ARBA00010584"/>
    </source>
</evidence>
<gene>
    <name evidence="15" type="primary">asd</name>
    <name evidence="18" type="ORF">HNR37_000230</name>
</gene>
<keyword evidence="19" id="KW-1185">Reference proteome</keyword>
<evidence type="ECO:0000256" key="12">
    <source>
        <dbReference type="ARBA" id="ARBA00023154"/>
    </source>
</evidence>
<dbReference type="NCBIfam" id="NF011456">
    <property type="entry name" value="PRK14874.1"/>
    <property type="match status" value="1"/>
</dbReference>
<dbReference type="SMART" id="SM00859">
    <property type="entry name" value="Semialdhyde_dh"/>
    <property type="match status" value="1"/>
</dbReference>
<organism evidence="18 19">
    <name type="scientific">Desulfurispira natronophila</name>
    <dbReference type="NCBI Taxonomy" id="682562"/>
    <lineage>
        <taxon>Bacteria</taxon>
        <taxon>Pseudomonadati</taxon>
        <taxon>Chrysiogenota</taxon>
        <taxon>Chrysiogenia</taxon>
        <taxon>Chrysiogenales</taxon>
        <taxon>Chrysiogenaceae</taxon>
        <taxon>Desulfurispira</taxon>
    </lineage>
</organism>
<dbReference type="InterPro" id="IPR012280">
    <property type="entry name" value="Semialdhyde_DH_dimer_dom"/>
</dbReference>
<evidence type="ECO:0000256" key="7">
    <source>
        <dbReference type="ARBA" id="ARBA00022605"/>
    </source>
</evidence>
<evidence type="ECO:0000256" key="8">
    <source>
        <dbReference type="ARBA" id="ARBA00022697"/>
    </source>
</evidence>
<comment type="function">
    <text evidence="15">Catalyzes the NADPH-dependent formation of L-aspartate-semialdehyde (L-ASA) by the reductive dephosphorylation of L-aspartyl-4-phosphate.</text>
</comment>
<dbReference type="EC" id="1.2.1.11" evidence="6 15"/>
<comment type="pathway">
    <text evidence="1 15">Amino-acid biosynthesis; L-methionine biosynthesis via de novo pathway; L-homoserine from L-aspartate: step 2/3.</text>
</comment>
<keyword evidence="9 15" id="KW-0521">NADP</keyword>
<dbReference type="PIRSF" id="PIRSF000148">
    <property type="entry name" value="ASA_dh"/>
    <property type="match status" value="1"/>
</dbReference>
<dbReference type="UniPathway" id="UPA00051">
    <property type="reaction ID" value="UER00464"/>
</dbReference>
<evidence type="ECO:0000256" key="3">
    <source>
        <dbReference type="ARBA" id="ARBA00005097"/>
    </source>
</evidence>
<dbReference type="GO" id="GO:0009097">
    <property type="term" value="P:isoleucine biosynthetic process"/>
    <property type="evidence" value="ECO:0007669"/>
    <property type="project" value="UniProtKB-UniRule"/>
</dbReference>
<dbReference type="GO" id="GO:0019877">
    <property type="term" value="P:diaminopimelate biosynthetic process"/>
    <property type="evidence" value="ECO:0007669"/>
    <property type="project" value="UniProtKB-UniRule"/>
</dbReference>
<feature type="binding site" evidence="15">
    <location>
        <begin position="47"/>
        <end position="48"/>
    </location>
    <ligand>
        <name>NADP(+)</name>
        <dbReference type="ChEBI" id="CHEBI:58349"/>
    </ligand>
</feature>
<dbReference type="GO" id="GO:0004073">
    <property type="term" value="F:aspartate-semialdehyde dehydrogenase activity"/>
    <property type="evidence" value="ECO:0007669"/>
    <property type="project" value="UniProtKB-UniRule"/>
</dbReference>
<dbReference type="InterPro" id="IPR000534">
    <property type="entry name" value="Semialdehyde_DH_NAD-bd"/>
</dbReference>
<evidence type="ECO:0000256" key="1">
    <source>
        <dbReference type="ARBA" id="ARBA00005021"/>
    </source>
</evidence>
<dbReference type="UniPathway" id="UPA00050">
    <property type="reaction ID" value="UER00463"/>
</dbReference>
<feature type="binding site" evidence="15">
    <location>
        <position position="322"/>
    </location>
    <ligand>
        <name>NADP(+)</name>
        <dbReference type="ChEBI" id="CHEBI:58349"/>
    </ligand>
</feature>
<feature type="binding site" evidence="15">
    <location>
        <position position="107"/>
    </location>
    <ligand>
        <name>phosphate</name>
        <dbReference type="ChEBI" id="CHEBI:43474"/>
    </ligand>
</feature>
<evidence type="ECO:0000256" key="11">
    <source>
        <dbReference type="ARBA" id="ARBA00023002"/>
    </source>
</evidence>
<proteinExistence type="inferred from homology"/>
<feature type="binding site" evidence="15">
    <location>
        <position position="163"/>
    </location>
    <ligand>
        <name>substrate</name>
    </ligand>
</feature>
<evidence type="ECO:0000256" key="16">
    <source>
        <dbReference type="PIRSR" id="PIRSR000148-1"/>
    </source>
</evidence>
<evidence type="ECO:0000256" key="2">
    <source>
        <dbReference type="ARBA" id="ARBA00005076"/>
    </source>
</evidence>
<dbReference type="NCBIfam" id="TIGR01296">
    <property type="entry name" value="asd_B"/>
    <property type="match status" value="1"/>
</dbReference>
<keyword evidence="12 15" id="KW-0457">Lysine biosynthesis</keyword>
<evidence type="ECO:0000313" key="18">
    <source>
        <dbReference type="EMBL" id="MBB5020927.1"/>
    </source>
</evidence>
<dbReference type="Gene3D" id="3.40.50.720">
    <property type="entry name" value="NAD(P)-binding Rossmann-like Domain"/>
    <property type="match status" value="1"/>
</dbReference>
<keyword evidence="7 15" id="KW-0028">Amino-acid biosynthesis</keyword>
<dbReference type="GO" id="GO:0046983">
    <property type="term" value="F:protein dimerization activity"/>
    <property type="evidence" value="ECO:0007669"/>
    <property type="project" value="InterPro"/>
</dbReference>
<dbReference type="Pfam" id="PF02774">
    <property type="entry name" value="Semialdhyde_dhC"/>
    <property type="match status" value="1"/>
</dbReference>
<dbReference type="Pfam" id="PF01118">
    <property type="entry name" value="Semialdhyde_dh"/>
    <property type="match status" value="1"/>
</dbReference>
<dbReference type="RefSeq" id="WP_183728605.1">
    <property type="nucleotide sequence ID" value="NZ_JACHID010000001.1"/>
</dbReference>
<dbReference type="Gene3D" id="3.30.360.10">
    <property type="entry name" value="Dihydrodipicolinate Reductase, domain 2"/>
    <property type="match status" value="1"/>
</dbReference>
<dbReference type="SUPFAM" id="SSF51735">
    <property type="entry name" value="NAD(P)-binding Rossmann-fold domains"/>
    <property type="match status" value="1"/>
</dbReference>
<dbReference type="GO" id="GO:0051287">
    <property type="term" value="F:NAD binding"/>
    <property type="evidence" value="ECO:0007669"/>
    <property type="project" value="InterPro"/>
</dbReference>
<dbReference type="CDD" id="cd18131">
    <property type="entry name" value="ASADH_C_bac_euk_like"/>
    <property type="match status" value="1"/>
</dbReference>
<dbReference type="UniPathway" id="UPA00034">
    <property type="reaction ID" value="UER00016"/>
</dbReference>
<dbReference type="Proteomes" id="UP000528322">
    <property type="component" value="Unassembled WGS sequence"/>
</dbReference>
<sequence>MSHQLEKKSSYNVAIAGVTGAVGEIFLEILAERKFPINQLKLLASPRSAGKKISYDGKEYTVEALSKDSFNDVDIALFSAGGSTSKEFAPIAAKAGAVVIDNSSAFRMDDDVPLVVPEVNPAAAFRHKGIIANPNCTTIIMVVALKPLHEISPIKKVWVSSYQSASGAGAKGMYELQTQTRQLVNDEPLTIEAFSHQLLHNVIPHIDTPQDNGYTREEMKMFYETCKIMGDPSIKVSSTCVRVPVISAHSEAITIESENPITVEQAREALDKAPGIRVVDDLPNNIYPMPLDVAGKDDCEVGRIRKDLASENGLTFWVVGDQLRKGAALNAVQIAELLISK</sequence>
<dbReference type="GO" id="GO:0071266">
    <property type="term" value="P:'de novo' L-methionine biosynthetic process"/>
    <property type="evidence" value="ECO:0007669"/>
    <property type="project" value="UniProtKB-UniRule"/>
</dbReference>
<comment type="catalytic activity">
    <reaction evidence="14 15">
        <text>L-aspartate 4-semialdehyde + phosphate + NADP(+) = 4-phospho-L-aspartate + NADPH + H(+)</text>
        <dbReference type="Rhea" id="RHEA:24284"/>
        <dbReference type="ChEBI" id="CHEBI:15378"/>
        <dbReference type="ChEBI" id="CHEBI:43474"/>
        <dbReference type="ChEBI" id="CHEBI:57535"/>
        <dbReference type="ChEBI" id="CHEBI:57783"/>
        <dbReference type="ChEBI" id="CHEBI:58349"/>
        <dbReference type="ChEBI" id="CHEBI:537519"/>
        <dbReference type="EC" id="1.2.1.11"/>
    </reaction>
</comment>
<accession>A0A7W8DG06</accession>
<comment type="pathway">
    <text evidence="3 15">Amino-acid biosynthesis; L-threonine biosynthesis; L-threonine from L-aspartate: step 2/5.</text>
</comment>
<dbReference type="AlphaFoldDB" id="A0A7W8DG06"/>
<dbReference type="GO" id="GO:0009089">
    <property type="term" value="P:lysine biosynthetic process via diaminopimelate"/>
    <property type="evidence" value="ECO:0007669"/>
    <property type="project" value="UniProtKB-UniRule"/>
</dbReference>
<dbReference type="CDD" id="cd02316">
    <property type="entry name" value="VcASADH2_like_N"/>
    <property type="match status" value="1"/>
</dbReference>
<dbReference type="GO" id="GO:0050661">
    <property type="term" value="F:NADP binding"/>
    <property type="evidence" value="ECO:0007669"/>
    <property type="project" value="UniProtKB-UniRule"/>
</dbReference>
<comment type="caution">
    <text evidence="18">The sequence shown here is derived from an EMBL/GenBank/DDBJ whole genome shotgun (WGS) entry which is preliminary data.</text>
</comment>
<comment type="pathway">
    <text evidence="2 15">Amino-acid biosynthesis; L-lysine biosynthesis via DAP pathway; (S)-tetrahydrodipicolinate from L-aspartate: step 2/4.</text>
</comment>
<dbReference type="SUPFAM" id="SSF55347">
    <property type="entry name" value="Glyceraldehyde-3-phosphate dehydrogenase-like, C-terminal domain"/>
    <property type="match status" value="1"/>
</dbReference>
<feature type="active site" description="Acyl-thioester intermediate" evidence="15 16">
    <location>
        <position position="136"/>
    </location>
</feature>
<evidence type="ECO:0000256" key="10">
    <source>
        <dbReference type="ARBA" id="ARBA00022915"/>
    </source>
</evidence>
<comment type="subunit">
    <text evidence="5 15">Homodimer.</text>
</comment>
<reference evidence="18 19" key="1">
    <citation type="submission" date="2020-08" db="EMBL/GenBank/DDBJ databases">
        <title>Genomic Encyclopedia of Type Strains, Phase IV (KMG-IV): sequencing the most valuable type-strain genomes for metagenomic binning, comparative biology and taxonomic classification.</title>
        <authorList>
            <person name="Goeker M."/>
        </authorList>
    </citation>
    <scope>NUCLEOTIDE SEQUENCE [LARGE SCALE GENOMIC DNA]</scope>
    <source>
        <strain evidence="18 19">DSM 22071</strain>
    </source>
</reference>
<dbReference type="InterPro" id="IPR005986">
    <property type="entry name" value="Asp_semialdehyde_DH_beta"/>
</dbReference>
<dbReference type="PANTHER" id="PTHR46278:SF2">
    <property type="entry name" value="ASPARTATE-SEMIALDEHYDE DEHYDROGENASE"/>
    <property type="match status" value="1"/>
</dbReference>
<dbReference type="PANTHER" id="PTHR46278">
    <property type="entry name" value="DEHYDROGENASE, PUTATIVE-RELATED"/>
    <property type="match status" value="1"/>
</dbReference>
<dbReference type="GO" id="GO:0009088">
    <property type="term" value="P:threonine biosynthetic process"/>
    <property type="evidence" value="ECO:0007669"/>
    <property type="project" value="UniProtKB-UniRule"/>
</dbReference>
<feature type="active site" description="Proton acceptor" evidence="15 16">
    <location>
        <position position="249"/>
    </location>
</feature>
<dbReference type="InterPro" id="IPR036291">
    <property type="entry name" value="NAD(P)-bd_dom_sf"/>
</dbReference>
<dbReference type="InterPro" id="IPR012080">
    <property type="entry name" value="Asp_semialdehyde_DH"/>
</dbReference>
<evidence type="ECO:0000256" key="14">
    <source>
        <dbReference type="ARBA" id="ARBA00047891"/>
    </source>
</evidence>
<feature type="binding site" evidence="15">
    <location>
        <position position="242"/>
    </location>
    <ligand>
        <name>substrate</name>
    </ligand>
</feature>
<evidence type="ECO:0000256" key="6">
    <source>
        <dbReference type="ARBA" id="ARBA00013120"/>
    </source>
</evidence>
<evidence type="ECO:0000256" key="15">
    <source>
        <dbReference type="HAMAP-Rule" id="MF_02121"/>
    </source>
</evidence>
<comment type="caution">
    <text evidence="15">Lacks conserved residue(s) required for the propagation of feature annotation.</text>
</comment>
<feature type="binding site" evidence="15">
    <location>
        <begin position="19"/>
        <end position="22"/>
    </location>
    <ligand>
        <name>NADP(+)</name>
        <dbReference type="ChEBI" id="CHEBI:58349"/>
    </ligand>
</feature>
<dbReference type="HAMAP" id="MF_02121">
    <property type="entry name" value="ASADH"/>
    <property type="match status" value="1"/>
</dbReference>
<keyword evidence="13 15" id="KW-0486">Methionine biosynthesis</keyword>
<comment type="similarity">
    <text evidence="4 15">Belongs to the aspartate-semialdehyde dehydrogenase family.</text>
</comment>
<feature type="binding site" evidence="15">
    <location>
        <begin position="166"/>
        <end position="167"/>
    </location>
    <ligand>
        <name>NADP(+)</name>
        <dbReference type="ChEBI" id="CHEBI:58349"/>
    </ligand>
</feature>
<evidence type="ECO:0000256" key="5">
    <source>
        <dbReference type="ARBA" id="ARBA00011738"/>
    </source>
</evidence>
<name>A0A7W8DG06_9BACT</name>
<evidence type="ECO:0000256" key="13">
    <source>
        <dbReference type="ARBA" id="ARBA00023167"/>
    </source>
</evidence>
<keyword evidence="8 15" id="KW-0791">Threonine biosynthesis</keyword>
<protein>
    <recommendedName>
        <fullName evidence="6 15">Aspartate-semialdehyde dehydrogenase</fullName>
        <shortName evidence="15">ASA dehydrogenase</shortName>
        <shortName evidence="15">ASADH</shortName>
        <ecNumber evidence="6 15">1.2.1.11</ecNumber>
    </recommendedName>
    <alternativeName>
        <fullName evidence="15">Aspartate-beta-semialdehyde dehydrogenase</fullName>
    </alternativeName>
</protein>
<evidence type="ECO:0000259" key="17">
    <source>
        <dbReference type="SMART" id="SM00859"/>
    </source>
</evidence>
<keyword evidence="10 15" id="KW-0220">Diaminopimelate biosynthesis</keyword>
<feature type="domain" description="Semialdehyde dehydrogenase NAD-binding" evidence="17">
    <location>
        <begin position="12"/>
        <end position="127"/>
    </location>
</feature>